<name>A0A9P6NRZ5_9BASI</name>
<feature type="transmembrane region" description="Helical" evidence="1">
    <location>
        <begin position="100"/>
        <end position="124"/>
    </location>
</feature>
<keyword evidence="1" id="KW-0812">Transmembrane</keyword>
<sequence length="134" mass="15677">MPRTLRPKWKSIILQMQSLEKILKENYLLFLLNPVSDGEEVAPQEKQSQDPTQVIGNFVFWHSLFSFHFGKIFLRDGERTQGIGTACFSMMCGLTLKNSLYSKVCFCWFFDLIICSTFYGFSMIQRSFLHKKIK</sequence>
<dbReference type="Proteomes" id="UP000886653">
    <property type="component" value="Unassembled WGS sequence"/>
</dbReference>
<keyword evidence="1" id="KW-1133">Transmembrane helix</keyword>
<keyword evidence="3" id="KW-1185">Reference proteome</keyword>
<dbReference type="AlphaFoldDB" id="A0A9P6NRZ5"/>
<proteinExistence type="predicted"/>
<comment type="caution">
    <text evidence="2">The sequence shown here is derived from an EMBL/GenBank/DDBJ whole genome shotgun (WGS) entry which is preliminary data.</text>
</comment>
<dbReference type="EMBL" id="MU167236">
    <property type="protein sequence ID" value="KAG0148501.1"/>
    <property type="molecule type" value="Genomic_DNA"/>
</dbReference>
<evidence type="ECO:0000313" key="3">
    <source>
        <dbReference type="Proteomes" id="UP000886653"/>
    </source>
</evidence>
<keyword evidence="1" id="KW-0472">Membrane</keyword>
<evidence type="ECO:0000313" key="2">
    <source>
        <dbReference type="EMBL" id="KAG0148501.1"/>
    </source>
</evidence>
<protein>
    <submittedName>
        <fullName evidence="2">Uncharacterized protein</fullName>
    </submittedName>
</protein>
<organism evidence="2 3">
    <name type="scientific">Cronartium quercuum f. sp. fusiforme G11</name>
    <dbReference type="NCBI Taxonomy" id="708437"/>
    <lineage>
        <taxon>Eukaryota</taxon>
        <taxon>Fungi</taxon>
        <taxon>Dikarya</taxon>
        <taxon>Basidiomycota</taxon>
        <taxon>Pucciniomycotina</taxon>
        <taxon>Pucciniomycetes</taxon>
        <taxon>Pucciniales</taxon>
        <taxon>Coleosporiaceae</taxon>
        <taxon>Cronartium</taxon>
    </lineage>
</organism>
<evidence type="ECO:0000256" key="1">
    <source>
        <dbReference type="SAM" id="Phobius"/>
    </source>
</evidence>
<accession>A0A9P6NRZ5</accession>
<reference evidence="2" key="1">
    <citation type="submission" date="2013-11" db="EMBL/GenBank/DDBJ databases">
        <title>Genome sequence of the fusiform rust pathogen reveals effectors for host alternation and coevolution with pine.</title>
        <authorList>
            <consortium name="DOE Joint Genome Institute"/>
            <person name="Smith K."/>
            <person name="Pendleton A."/>
            <person name="Kubisiak T."/>
            <person name="Anderson C."/>
            <person name="Salamov A."/>
            <person name="Aerts A."/>
            <person name="Riley R."/>
            <person name="Clum A."/>
            <person name="Lindquist E."/>
            <person name="Ence D."/>
            <person name="Campbell M."/>
            <person name="Kronenberg Z."/>
            <person name="Feau N."/>
            <person name="Dhillon B."/>
            <person name="Hamelin R."/>
            <person name="Burleigh J."/>
            <person name="Smith J."/>
            <person name="Yandell M."/>
            <person name="Nelson C."/>
            <person name="Grigoriev I."/>
            <person name="Davis J."/>
        </authorList>
    </citation>
    <scope>NUCLEOTIDE SEQUENCE</scope>
    <source>
        <strain evidence="2">G11</strain>
    </source>
</reference>
<gene>
    <name evidence="2" type="ORF">CROQUDRAFT_397815</name>
</gene>